<name>A0A3D8H983_9BACT</name>
<evidence type="ECO:0000313" key="1">
    <source>
        <dbReference type="EMBL" id="RDU47534.1"/>
    </source>
</evidence>
<gene>
    <name evidence="1" type="ORF">DWU89_19060</name>
</gene>
<sequence>MEYMKEEEHQEYNRLREPMVEYKAKQPLMPSYVYEDIKVGIEQADQGLLIPFEEVMSRYR</sequence>
<dbReference type="Proteomes" id="UP000256321">
    <property type="component" value="Unassembled WGS sequence"/>
</dbReference>
<organism evidence="1 2">
    <name type="scientific">Parabacteroides acidifaciens</name>
    <dbReference type="NCBI Taxonomy" id="2290935"/>
    <lineage>
        <taxon>Bacteria</taxon>
        <taxon>Pseudomonadati</taxon>
        <taxon>Bacteroidota</taxon>
        <taxon>Bacteroidia</taxon>
        <taxon>Bacteroidales</taxon>
        <taxon>Tannerellaceae</taxon>
        <taxon>Parabacteroides</taxon>
    </lineage>
</organism>
<reference evidence="1 2" key="1">
    <citation type="submission" date="2018-07" db="EMBL/GenBank/DDBJ databases">
        <title>Parabacteroides acidifaciens nov. sp., isolated from human feces.</title>
        <authorList>
            <person name="Wang Y.J."/>
        </authorList>
    </citation>
    <scope>NUCLEOTIDE SEQUENCE [LARGE SCALE GENOMIC DNA]</scope>
    <source>
        <strain evidence="1 2">426-9</strain>
    </source>
</reference>
<protein>
    <submittedName>
        <fullName evidence="1">Uncharacterized protein</fullName>
    </submittedName>
</protein>
<comment type="caution">
    <text evidence="1">The sequence shown here is derived from an EMBL/GenBank/DDBJ whole genome shotgun (WGS) entry which is preliminary data.</text>
</comment>
<accession>A0A3D8H983</accession>
<proteinExistence type="predicted"/>
<dbReference type="AlphaFoldDB" id="A0A3D8H983"/>
<dbReference type="EMBL" id="QREV01000076">
    <property type="protein sequence ID" value="RDU47534.1"/>
    <property type="molecule type" value="Genomic_DNA"/>
</dbReference>
<evidence type="ECO:0000313" key="2">
    <source>
        <dbReference type="Proteomes" id="UP000256321"/>
    </source>
</evidence>